<proteinExistence type="predicted"/>
<dbReference type="Proteomes" id="UP000018201">
    <property type="component" value="Unassembled WGS sequence"/>
</dbReference>
<feature type="region of interest" description="Disordered" evidence="1">
    <location>
        <begin position="306"/>
        <end position="326"/>
    </location>
</feature>
<dbReference type="AlphaFoldDB" id="U6H6J7"/>
<evidence type="ECO:0000313" key="3">
    <source>
        <dbReference type="Proteomes" id="UP000018201"/>
    </source>
</evidence>
<dbReference type="VEuPathDB" id="ToxoDB:EPH_0075150"/>
<gene>
    <name evidence="2" type="ORF">EPH_0075150</name>
</gene>
<feature type="compositionally biased region" description="Polar residues" evidence="1">
    <location>
        <begin position="79"/>
        <end position="100"/>
    </location>
</feature>
<evidence type="ECO:0000313" key="2">
    <source>
        <dbReference type="EMBL" id="CDI87098.1"/>
    </source>
</evidence>
<feature type="compositionally biased region" description="Polar residues" evidence="1">
    <location>
        <begin position="538"/>
        <end position="552"/>
    </location>
</feature>
<dbReference type="OrthoDB" id="346548at2759"/>
<accession>U6H6J7</accession>
<name>U6H6J7_9EIME</name>
<feature type="region of interest" description="Disordered" evidence="1">
    <location>
        <begin position="513"/>
        <end position="589"/>
    </location>
</feature>
<organism evidence="2 3">
    <name type="scientific">Eimeria praecox</name>
    <dbReference type="NCBI Taxonomy" id="51316"/>
    <lineage>
        <taxon>Eukaryota</taxon>
        <taxon>Sar</taxon>
        <taxon>Alveolata</taxon>
        <taxon>Apicomplexa</taxon>
        <taxon>Conoidasida</taxon>
        <taxon>Coccidia</taxon>
        <taxon>Eucoccidiorida</taxon>
        <taxon>Eimeriorina</taxon>
        <taxon>Eimeriidae</taxon>
        <taxon>Eimeria</taxon>
    </lineage>
</organism>
<reference evidence="2" key="2">
    <citation type="submission" date="2013-10" db="EMBL/GenBank/DDBJ databases">
        <authorList>
            <person name="Aslett M."/>
        </authorList>
    </citation>
    <scope>NUCLEOTIDE SEQUENCE [LARGE SCALE GENOMIC DNA]</scope>
    <source>
        <strain evidence="2">Houghton</strain>
    </source>
</reference>
<reference evidence="2" key="1">
    <citation type="submission" date="2013-10" db="EMBL/GenBank/DDBJ databases">
        <title>Genomic analysis of the causative agents of coccidiosis in chickens.</title>
        <authorList>
            <person name="Reid A.J."/>
            <person name="Blake D."/>
            <person name="Billington K."/>
            <person name="Browne H."/>
            <person name="Dunn M."/>
            <person name="Hung S."/>
            <person name="Kawahara F."/>
            <person name="Miranda-Saavedra D."/>
            <person name="Mourier T."/>
            <person name="Nagra H."/>
            <person name="Otto T.D."/>
            <person name="Rawlings N."/>
            <person name="Sanchez A."/>
            <person name="Sanders M."/>
            <person name="Subramaniam C."/>
            <person name="Tay Y."/>
            <person name="Dear P."/>
            <person name="Doerig C."/>
            <person name="Gruber A."/>
            <person name="Parkinson J."/>
            <person name="Shirley M."/>
            <person name="Wan K.L."/>
            <person name="Berriman M."/>
            <person name="Tomley F."/>
            <person name="Pain A."/>
        </authorList>
    </citation>
    <scope>NUCLEOTIDE SEQUENCE [LARGE SCALE GENOMIC DNA]</scope>
    <source>
        <strain evidence="2">Houghton</strain>
    </source>
</reference>
<sequence>MERLWFVYISVSWLIWAIILLCVVFSGTFAAFTKDDGDNGETETIELEPPKVVVELEQSPAARGGRALGAGQGAASPLVSPSTRSPDSITSTSKGTSRRNSPYGGHSGSAHSPQTARQALRLLKKRLGGGDSAIQVSTLQEWLDEKLSEGRISRPELMKAVIAVTGEGFRFVDRAVPSTRTDLLRRAATQLSIGPSELRRLAQEVKGDPSLLAGQTVSGGVSPFQPASRRDVSILDGLQSRMPSPVSQVSTQMSLPPEPLETSSSASMTPEVPARVGADEGRLETPVPVGAPKTRKKLTLDLTAPVAERSTPEGSEGARELEPAHPSGSEWLLEIEELLRGPAPPTPSPQVEEALSFSPETQRLLASIPPLPGKPIPESTKELLDYSPYMGVTPRWEPSVETGSMDVDVESIGSISDPSLVEEMENESMDDIARQVDDIIAELQQRSEADVQLVSEGTSMSSVLREAPDVEGLRALSPEGRGASVEDESMSWMEGGDASLERALLKDEDTFVDKGFQQPPDTNKEIARPQMPRPSKGEVNSVQTASLASSNEEVPLEQTPHVPALSRAPGSRRESLKAKDMTSVTDRQTKRPRLWDRTKAVAQEHKTLLQVTGGVALGALVVAALVALHKKLNRRLPSSSPLISTVEPKKCHVLVDFLKGMKLKAMGKVTRIEKVEVNNAKRTLTVEYLERPAVHCSRGREFFKWMKYYATLGRSLVRRVEKIPFPDSCMGGPYSRFQVAEENGSVLRLFVDLELNPGPLAVPRELMDGEQLDELLAQYEKDLTWKLYEDCVMHITIEEEFLGSPIVTVDTARGRVGFQNPELRHHSSQLPKECDWREPWKLRIAYKSVNDGPLELLLLMSAADPPIEETVTLEREAGNAASDDPDDVLQDIRTLFEE</sequence>
<evidence type="ECO:0000256" key="1">
    <source>
        <dbReference type="SAM" id="MobiDB-lite"/>
    </source>
</evidence>
<feature type="region of interest" description="Disordered" evidence="1">
    <location>
        <begin position="239"/>
        <end position="291"/>
    </location>
</feature>
<feature type="compositionally biased region" description="Polar residues" evidence="1">
    <location>
        <begin position="241"/>
        <end position="253"/>
    </location>
</feature>
<feature type="compositionally biased region" description="Basic and acidic residues" evidence="1">
    <location>
        <begin position="571"/>
        <end position="580"/>
    </location>
</feature>
<dbReference type="EMBL" id="HG696712">
    <property type="protein sequence ID" value="CDI87098.1"/>
    <property type="molecule type" value="Genomic_DNA"/>
</dbReference>
<keyword evidence="3" id="KW-1185">Reference proteome</keyword>
<feature type="region of interest" description="Disordered" evidence="1">
    <location>
        <begin position="340"/>
        <end position="359"/>
    </location>
</feature>
<feature type="region of interest" description="Disordered" evidence="1">
    <location>
        <begin position="64"/>
        <end position="115"/>
    </location>
</feature>
<protein>
    <submittedName>
        <fullName evidence="2">Uncharacterized protein</fullName>
    </submittedName>
</protein>